<sequence>MTEKQVAVLVRHNQAEALRVAGGMTLTDHAVDVYVLDEPLADTPAVEEQMEVLEFADVEPVSAVPGHEAPGGSVAPAALAERLPGYDAVLAL</sequence>
<reference evidence="2" key="1">
    <citation type="submission" date="2016-10" db="EMBL/GenBank/DDBJ databases">
        <authorList>
            <person name="Varghese N."/>
        </authorList>
    </citation>
    <scope>NUCLEOTIDE SEQUENCE [LARGE SCALE GENOMIC DNA]</scope>
    <source>
        <strain evidence="2">HL 19</strain>
    </source>
</reference>
<accession>A0A1G5APP5</accession>
<proteinExistence type="predicted"/>
<name>A0A1G5APP5_9GAMM</name>
<dbReference type="Proteomes" id="UP000183104">
    <property type="component" value="Unassembled WGS sequence"/>
</dbReference>
<gene>
    <name evidence="1" type="ORF">SAMN05661077_0484</name>
</gene>
<evidence type="ECO:0000313" key="2">
    <source>
        <dbReference type="Proteomes" id="UP000183104"/>
    </source>
</evidence>
<dbReference type="AlphaFoldDB" id="A0A1G5APP5"/>
<dbReference type="EMBL" id="FMUN01000001">
    <property type="protein sequence ID" value="SCX79812.1"/>
    <property type="molecule type" value="Genomic_DNA"/>
</dbReference>
<protein>
    <submittedName>
        <fullName evidence="1">Uncharacterized protein</fullName>
    </submittedName>
</protein>
<organism evidence="1 2">
    <name type="scientific">Thiohalorhabdus denitrificans</name>
    <dbReference type="NCBI Taxonomy" id="381306"/>
    <lineage>
        <taxon>Bacteria</taxon>
        <taxon>Pseudomonadati</taxon>
        <taxon>Pseudomonadota</taxon>
        <taxon>Gammaproteobacteria</taxon>
        <taxon>Thiohalorhabdales</taxon>
        <taxon>Thiohalorhabdaceae</taxon>
        <taxon>Thiohalorhabdus</taxon>
    </lineage>
</organism>
<dbReference type="RefSeq" id="WP_054966845.1">
    <property type="nucleotide sequence ID" value="NZ_FMUN01000001.1"/>
</dbReference>
<evidence type="ECO:0000313" key="1">
    <source>
        <dbReference type="EMBL" id="SCX79812.1"/>
    </source>
</evidence>
<keyword evidence="2" id="KW-1185">Reference proteome</keyword>